<dbReference type="AlphaFoldDB" id="A0A8I0FE97"/>
<protein>
    <submittedName>
        <fullName evidence="1">Uncharacterized protein</fullName>
    </submittedName>
</protein>
<gene>
    <name evidence="1" type="ORF">IAG11_22825</name>
</gene>
<dbReference type="Proteomes" id="UP000634608">
    <property type="component" value="Unassembled WGS sequence"/>
</dbReference>
<accession>A0A8I0FE97</accession>
<sequence length="169" mass="19185">PITGLADIGNAIGNAVDARDQKIKEEQDKKEKADFALQSSKIGSDINIVDSDLTLKVQTGELPYEEAVKQRQQSLESIKDQYKTVVPKQFEQSFNNYFEQHSYQSASKYLPIAQKSEQQQAIVQLKDMRENYLKNPNASEKEVWNGLALYAQSKGLPLAHVQDTFNEYK</sequence>
<organism evidence="1 2">
    <name type="scientific">Acinetobacter baumannii</name>
    <dbReference type="NCBI Taxonomy" id="470"/>
    <lineage>
        <taxon>Bacteria</taxon>
        <taxon>Pseudomonadati</taxon>
        <taxon>Pseudomonadota</taxon>
        <taxon>Gammaproteobacteria</taxon>
        <taxon>Moraxellales</taxon>
        <taxon>Moraxellaceae</taxon>
        <taxon>Acinetobacter</taxon>
        <taxon>Acinetobacter calcoaceticus/baumannii complex</taxon>
    </lineage>
</organism>
<evidence type="ECO:0000313" key="2">
    <source>
        <dbReference type="Proteomes" id="UP000634608"/>
    </source>
</evidence>
<name>A0A8I0FE97_ACIBA</name>
<reference evidence="1" key="1">
    <citation type="submission" date="2020-08" db="EMBL/GenBank/DDBJ databases">
        <title>Diversity of carbapenem-resistant Acinetobacter baumannii and bacteriophage-mediated spread of the Oxa23 carbapenemase.</title>
        <authorList>
            <person name="Abouelfetouh A."/>
            <person name="Mattock J."/>
            <person name="Turner D."/>
            <person name="Li E."/>
            <person name="Evans B.A."/>
        </authorList>
    </citation>
    <scope>NUCLEOTIDE SEQUENCE</scope>
    <source>
        <strain evidence="1">A86</strain>
    </source>
</reference>
<proteinExistence type="predicted"/>
<feature type="non-terminal residue" evidence="1">
    <location>
        <position position="1"/>
    </location>
</feature>
<comment type="caution">
    <text evidence="1">The sequence shown here is derived from an EMBL/GenBank/DDBJ whole genome shotgun (WGS) entry which is preliminary data.</text>
</comment>
<evidence type="ECO:0000313" key="1">
    <source>
        <dbReference type="EMBL" id="MBD0222660.1"/>
    </source>
</evidence>
<feature type="non-terminal residue" evidence="1">
    <location>
        <position position="169"/>
    </location>
</feature>
<dbReference type="EMBL" id="JACSVK010000643">
    <property type="protein sequence ID" value="MBD0222660.1"/>
    <property type="molecule type" value="Genomic_DNA"/>
</dbReference>